<dbReference type="PANTHER" id="PTHR24421">
    <property type="entry name" value="NITRATE/NITRITE SENSOR PROTEIN NARX-RELATED"/>
    <property type="match status" value="1"/>
</dbReference>
<dbReference type="GO" id="GO:0016020">
    <property type="term" value="C:membrane"/>
    <property type="evidence" value="ECO:0007669"/>
    <property type="project" value="InterPro"/>
</dbReference>
<evidence type="ECO:0000256" key="3">
    <source>
        <dbReference type="ARBA" id="ARBA00022553"/>
    </source>
</evidence>
<keyword evidence="11" id="KW-1185">Reference proteome</keyword>
<reference evidence="10 11" key="1">
    <citation type="journal article" date="2017" name="Int. J. Syst. Evol. Microbiol.">
        <title>Bacillus notoginsengisoli sp. nov., a novel bacterium isolated from the rhizosphere of Panax notoginseng.</title>
        <authorList>
            <person name="Zhang M.Y."/>
            <person name="Cheng J."/>
            <person name="Cai Y."/>
            <person name="Zhang T.Y."/>
            <person name="Wu Y.Y."/>
            <person name="Manikprabhu D."/>
            <person name="Li W.J."/>
            <person name="Zhang Y.X."/>
        </authorList>
    </citation>
    <scope>NUCLEOTIDE SEQUENCE [LARGE SCALE GENOMIC DNA]</scope>
    <source>
        <strain evidence="10 11">JCM 30743</strain>
    </source>
</reference>
<dbReference type="Gene3D" id="3.30.565.10">
    <property type="entry name" value="Histidine kinase-like ATPase, C-terminal domain"/>
    <property type="match status" value="1"/>
</dbReference>
<dbReference type="Pfam" id="PF02518">
    <property type="entry name" value="HATPase_c"/>
    <property type="match status" value="1"/>
</dbReference>
<dbReference type="GO" id="GO:0000155">
    <property type="term" value="F:phosphorelay sensor kinase activity"/>
    <property type="evidence" value="ECO:0007669"/>
    <property type="project" value="InterPro"/>
</dbReference>
<feature type="domain" description="Histidine kinase" evidence="9">
    <location>
        <begin position="32"/>
        <end position="218"/>
    </location>
</feature>
<dbReference type="EMBL" id="QWEG01000004">
    <property type="protein sequence ID" value="RHW41509.1"/>
    <property type="molecule type" value="Genomic_DNA"/>
</dbReference>
<protein>
    <recommendedName>
        <fullName evidence="2">histidine kinase</fullName>
        <ecNumber evidence="2">2.7.13.3</ecNumber>
    </recommendedName>
</protein>
<dbReference type="Proteomes" id="UP000284416">
    <property type="component" value="Unassembled WGS sequence"/>
</dbReference>
<keyword evidence="5" id="KW-0547">Nucleotide-binding</keyword>
<keyword evidence="7" id="KW-0067">ATP-binding</keyword>
<dbReference type="InterPro" id="IPR011712">
    <property type="entry name" value="Sig_transdc_His_kin_sub3_dim/P"/>
</dbReference>
<gene>
    <name evidence="10" type="ORF">D1B31_07240</name>
</gene>
<keyword evidence="3" id="KW-0597">Phosphoprotein</keyword>
<keyword evidence="8" id="KW-0902">Two-component regulatory system</keyword>
<evidence type="ECO:0000256" key="5">
    <source>
        <dbReference type="ARBA" id="ARBA00022741"/>
    </source>
</evidence>
<evidence type="ECO:0000259" key="9">
    <source>
        <dbReference type="PROSITE" id="PS50109"/>
    </source>
</evidence>
<dbReference type="PANTHER" id="PTHR24421:SF10">
    <property type="entry name" value="NITRATE_NITRITE SENSOR PROTEIN NARQ"/>
    <property type="match status" value="1"/>
</dbReference>
<evidence type="ECO:0000256" key="2">
    <source>
        <dbReference type="ARBA" id="ARBA00012438"/>
    </source>
</evidence>
<dbReference type="RefSeq" id="WP_118920093.1">
    <property type="nucleotide sequence ID" value="NZ_QWEG01000004.1"/>
</dbReference>
<evidence type="ECO:0000256" key="1">
    <source>
        <dbReference type="ARBA" id="ARBA00000085"/>
    </source>
</evidence>
<dbReference type="EC" id="2.7.13.3" evidence="2"/>
<dbReference type="InterPro" id="IPR050482">
    <property type="entry name" value="Sensor_HK_TwoCompSys"/>
</dbReference>
<dbReference type="CDD" id="cd16917">
    <property type="entry name" value="HATPase_UhpB-NarQ-NarX-like"/>
    <property type="match status" value="1"/>
</dbReference>
<dbReference type="InterPro" id="IPR005467">
    <property type="entry name" value="His_kinase_dom"/>
</dbReference>
<dbReference type="PROSITE" id="PS50109">
    <property type="entry name" value="HIS_KIN"/>
    <property type="match status" value="1"/>
</dbReference>
<evidence type="ECO:0000313" key="11">
    <source>
        <dbReference type="Proteomes" id="UP000284416"/>
    </source>
</evidence>
<comment type="caution">
    <text evidence="10">The sequence shown here is derived from an EMBL/GenBank/DDBJ whole genome shotgun (WGS) entry which is preliminary data.</text>
</comment>
<evidence type="ECO:0000313" key="10">
    <source>
        <dbReference type="EMBL" id="RHW41509.1"/>
    </source>
</evidence>
<dbReference type="InterPro" id="IPR003594">
    <property type="entry name" value="HATPase_dom"/>
</dbReference>
<dbReference type="GO" id="GO:0005524">
    <property type="term" value="F:ATP binding"/>
    <property type="evidence" value="ECO:0007669"/>
    <property type="project" value="UniProtKB-KW"/>
</dbReference>
<comment type="catalytic activity">
    <reaction evidence="1">
        <text>ATP + protein L-histidine = ADP + protein N-phospho-L-histidine.</text>
        <dbReference type="EC" id="2.7.13.3"/>
    </reaction>
</comment>
<evidence type="ECO:0000256" key="8">
    <source>
        <dbReference type="ARBA" id="ARBA00023012"/>
    </source>
</evidence>
<dbReference type="InterPro" id="IPR036890">
    <property type="entry name" value="HATPase_C_sf"/>
</dbReference>
<dbReference type="OrthoDB" id="9760839at2"/>
<dbReference type="AlphaFoldDB" id="A0A417YVT2"/>
<name>A0A417YVT2_9BACI</name>
<dbReference type="Gene3D" id="1.20.5.1930">
    <property type="match status" value="1"/>
</dbReference>
<organism evidence="10 11">
    <name type="scientific">Neobacillus notoginsengisoli</name>
    <dbReference type="NCBI Taxonomy" id="1578198"/>
    <lineage>
        <taxon>Bacteria</taxon>
        <taxon>Bacillati</taxon>
        <taxon>Bacillota</taxon>
        <taxon>Bacilli</taxon>
        <taxon>Bacillales</taxon>
        <taxon>Bacillaceae</taxon>
        <taxon>Neobacillus</taxon>
    </lineage>
</organism>
<evidence type="ECO:0000256" key="4">
    <source>
        <dbReference type="ARBA" id="ARBA00022679"/>
    </source>
</evidence>
<dbReference type="GO" id="GO:0046983">
    <property type="term" value="F:protein dimerization activity"/>
    <property type="evidence" value="ECO:0007669"/>
    <property type="project" value="InterPro"/>
</dbReference>
<sequence length="218" mass="24109">METLSGQKEISSYIIHSQEDELKRIALDLHEGVGQNLYSVFNGLQFIESAVQDPAMKEYVAEMSRLMERTIQEIRLLSVELHPPTLSTLGFVPAIKSYIKLYTSTFGVIVDVETEGEEQAISEKGRIAVFRVCQEALANIAKYADTCHVSMAIRWSSDVLTVVIKDFGQGFDLEDSPQTYQSSGLAAMKERMLLAGGNCHISSTIGEGTLIELTLPLD</sequence>
<accession>A0A417YVT2</accession>
<evidence type="ECO:0000256" key="6">
    <source>
        <dbReference type="ARBA" id="ARBA00022777"/>
    </source>
</evidence>
<evidence type="ECO:0000256" key="7">
    <source>
        <dbReference type="ARBA" id="ARBA00022840"/>
    </source>
</evidence>
<keyword evidence="6 10" id="KW-0418">Kinase</keyword>
<proteinExistence type="predicted"/>
<keyword evidence="4" id="KW-0808">Transferase</keyword>
<dbReference type="Pfam" id="PF07730">
    <property type="entry name" value="HisKA_3"/>
    <property type="match status" value="1"/>
</dbReference>
<dbReference type="SUPFAM" id="SSF55874">
    <property type="entry name" value="ATPase domain of HSP90 chaperone/DNA topoisomerase II/histidine kinase"/>
    <property type="match status" value="1"/>
</dbReference>